<dbReference type="Proteomes" id="UP000035880">
    <property type="component" value="Chromosome 3L"/>
</dbReference>
<dbReference type="PANTHER" id="PTHR22667">
    <property type="entry name" value="AT01380P-RELATED"/>
    <property type="match status" value="1"/>
</dbReference>
<feature type="region of interest" description="Disordered" evidence="1">
    <location>
        <begin position="510"/>
        <end position="562"/>
    </location>
</feature>
<dbReference type="InterPro" id="IPR011705">
    <property type="entry name" value="BACK"/>
</dbReference>
<sequence length="562" mass="64782">MEKKDGLMKDFTFQFKFMPDSLKRQFTYKSLRNTVFYEKIPLQKKLKLALERNIGPHAYIIVNDTVYKCQVFVLRIYCTLFTNNLKRGDVVKFPRDAISNECFEWAYAWMTSNEIRLPRENILHFLVAAQYLQCNPLIKRILEFLNDHRTNCELFSFSCYLKARDMGMAHISDMIFPRVSKSFLVLVSNGDFIDMDIDVACTLLRSRLLAVQNEIEIFYSALLWLISNYEMRVKYIPRVLGFVKFHMIPSVFLLQWTSNLKDLQPELAINLFRFIQNAMLGQFEYYTETFQSKSMIRGYRRWTLDPKCPYLSHFHANGDFDLSLNVFFRYLRQIQNAPNRFIARLIMKENMEDNIADAMTITEPSTSKNSEEDLEEPSYLDVNYYSGTTISTSSTRISAGEYNCSVESTSSTEDLDAALNVKAKIESDLSRERTFYRSAVDSLYLLYKNYSFIDSDLDSSESSTTTSIDSLTDSKNGSVYVTIVNFPAEYPADSNARYFSDSTSCSACDSERESVHDSNVSSTPNLTPESCTEYSGTASSVYSTESKSSEGPSIAPRSRFRH</sequence>
<evidence type="ECO:0000256" key="1">
    <source>
        <dbReference type="SAM" id="MobiDB-lite"/>
    </source>
</evidence>
<evidence type="ECO:0000313" key="4">
    <source>
        <dbReference type="EMBL" id="KMY99335.1"/>
    </source>
</evidence>
<dbReference type="SUPFAM" id="SSF54695">
    <property type="entry name" value="POZ domain"/>
    <property type="match status" value="1"/>
</dbReference>
<feature type="domain" description="BTB" evidence="2">
    <location>
        <begin position="56"/>
        <end position="149"/>
    </location>
</feature>
<dbReference type="InterPro" id="IPR000210">
    <property type="entry name" value="BTB/POZ_dom"/>
</dbReference>
<dbReference type="PANTHER" id="PTHR22667:SF0">
    <property type="entry name" value="AT01380P-RELATED"/>
    <property type="match status" value="1"/>
</dbReference>
<dbReference type="SMART" id="SM00225">
    <property type="entry name" value="BTB"/>
    <property type="match status" value="1"/>
</dbReference>
<evidence type="ECO:0000259" key="3">
    <source>
        <dbReference type="SMART" id="SM00875"/>
    </source>
</evidence>
<dbReference type="OrthoDB" id="6350321at2759"/>
<reference evidence="4 5" key="1">
    <citation type="journal article" date="2013" name="Genome Res.">
        <title>A second-generation assembly of the Drosophila simulans genome provides new insights into patterns of lineage-specific divergence.</title>
        <authorList>
            <person name="Hu T.T."/>
            <person name="Eisen M.B."/>
            <person name="Thornton K.R."/>
            <person name="Andolfatto P."/>
        </authorList>
    </citation>
    <scope>NUCLEOTIDE SEQUENCE [LARGE SCALE GENOMIC DNA]</scope>
    <source>
        <strain evidence="5">w501</strain>
    </source>
</reference>
<evidence type="ECO:0000313" key="5">
    <source>
        <dbReference type="Proteomes" id="UP000035880"/>
    </source>
</evidence>
<dbReference type="KEGG" id="dsi:Dsimw501_GD12686"/>
<dbReference type="CDD" id="cd18186">
    <property type="entry name" value="BTB_POZ_ZBTB_KLHL-like"/>
    <property type="match status" value="1"/>
</dbReference>
<dbReference type="AlphaFoldDB" id="A0A0J9UK55"/>
<dbReference type="SMART" id="SM00875">
    <property type="entry name" value="BACK"/>
    <property type="match status" value="1"/>
</dbReference>
<dbReference type="EMBL" id="CM002912">
    <property type="protein sequence ID" value="KMY99335.1"/>
    <property type="molecule type" value="Genomic_DNA"/>
</dbReference>
<dbReference type="Gene3D" id="3.30.710.10">
    <property type="entry name" value="Potassium Channel Kv1.1, Chain A"/>
    <property type="match status" value="1"/>
</dbReference>
<gene>
    <name evidence="4" type="primary">Dsim\GD12686</name>
    <name evidence="4" type="ORF">Dsimw501_GD12686</name>
</gene>
<dbReference type="InterPro" id="IPR011333">
    <property type="entry name" value="SKP1/BTB/POZ_sf"/>
</dbReference>
<accession>A0A0J9UK55</accession>
<feature type="compositionally biased region" description="Polar residues" evidence="1">
    <location>
        <begin position="517"/>
        <end position="538"/>
    </location>
</feature>
<dbReference type="Pfam" id="PF07707">
    <property type="entry name" value="BACK"/>
    <property type="match status" value="1"/>
</dbReference>
<protein>
    <submittedName>
        <fullName evidence="4">Uncharacterized protein, isoform B</fullName>
    </submittedName>
</protein>
<name>A0A0J9UK55_DROSI</name>
<dbReference type="Gene3D" id="1.25.40.420">
    <property type="match status" value="1"/>
</dbReference>
<proteinExistence type="predicted"/>
<evidence type="ECO:0000259" key="2">
    <source>
        <dbReference type="SMART" id="SM00225"/>
    </source>
</evidence>
<organism evidence="4 5">
    <name type="scientific">Drosophila simulans</name>
    <name type="common">Fruit fly</name>
    <dbReference type="NCBI Taxonomy" id="7240"/>
    <lineage>
        <taxon>Eukaryota</taxon>
        <taxon>Metazoa</taxon>
        <taxon>Ecdysozoa</taxon>
        <taxon>Arthropoda</taxon>
        <taxon>Hexapoda</taxon>
        <taxon>Insecta</taxon>
        <taxon>Pterygota</taxon>
        <taxon>Neoptera</taxon>
        <taxon>Endopterygota</taxon>
        <taxon>Diptera</taxon>
        <taxon>Brachycera</taxon>
        <taxon>Muscomorpha</taxon>
        <taxon>Ephydroidea</taxon>
        <taxon>Drosophilidae</taxon>
        <taxon>Drosophila</taxon>
        <taxon>Sophophora</taxon>
    </lineage>
</organism>
<feature type="domain" description="BACK" evidence="3">
    <location>
        <begin position="122"/>
        <end position="257"/>
    </location>
</feature>
<dbReference type="Bgee" id="FBgn0184413">
    <property type="expression patterns" value="Expressed in male reproductive system and 2 other cell types or tissues"/>
</dbReference>